<evidence type="ECO:0000313" key="1">
    <source>
        <dbReference type="EMBL" id="PTE14517.1"/>
    </source>
</evidence>
<dbReference type="InterPro" id="IPR056082">
    <property type="entry name" value="BilB-like"/>
</dbReference>
<protein>
    <submittedName>
        <fullName evidence="1">Uncharacterized protein</fullName>
    </submittedName>
</protein>
<dbReference type="AlphaFoldDB" id="A0A2T4J9L6"/>
<name>A0A2T4J9L6_FUSBL</name>
<comment type="caution">
    <text evidence="1">The sequence shown here is derived from an EMBL/GenBank/DDBJ whole genome shotgun (WGS) entry which is preliminary data.</text>
</comment>
<dbReference type="RefSeq" id="WP_107673207.1">
    <property type="nucleotide sequence ID" value="NZ_PZKE01000007.1"/>
</dbReference>
<dbReference type="EMBL" id="PZKE01000007">
    <property type="protein sequence ID" value="PTE14517.1"/>
    <property type="molecule type" value="Genomic_DNA"/>
</dbReference>
<evidence type="ECO:0000313" key="2">
    <source>
        <dbReference type="Proteomes" id="UP000241362"/>
    </source>
</evidence>
<proteinExistence type="predicted"/>
<organism evidence="1 2">
    <name type="scientific">Fuscovulum blasticum DSM 2131</name>
    <dbReference type="NCBI Taxonomy" id="1188250"/>
    <lineage>
        <taxon>Bacteria</taxon>
        <taxon>Pseudomonadati</taxon>
        <taxon>Pseudomonadota</taxon>
        <taxon>Alphaproteobacteria</taxon>
        <taxon>Rhodobacterales</taxon>
        <taxon>Paracoccaceae</taxon>
        <taxon>Pseudogemmobacter</taxon>
    </lineage>
</organism>
<gene>
    <name evidence="1" type="ORF">C5F44_09070</name>
</gene>
<dbReference type="Pfam" id="PF24702">
    <property type="entry name" value="DUF7665"/>
    <property type="match status" value="1"/>
</dbReference>
<accession>A0A2T4J9L6</accession>
<sequence length="161" mass="18452">MNVAVSPDRLLLEQDLAAPEFRCGEIEGRWRHVSTTWPQVIIAVTADARPGAPGEYGFRFECSGYRQNPATAQPWDVLANRPLPFSQWPTGRAILPSIFRPDWKGGQCLYLPCDRLSIEGHDNWRNEHPSRLWQPRRGIICYLEQIYDLFHQGDYSGVRSA</sequence>
<keyword evidence="2" id="KW-1185">Reference proteome</keyword>
<reference evidence="1 2" key="1">
    <citation type="submission" date="2018-03" db="EMBL/GenBank/DDBJ databases">
        <title>Rhodobacter blasticus.</title>
        <authorList>
            <person name="Meyer T.E."/>
            <person name="Miller S."/>
            <person name="Lodha T."/>
            <person name="Gandham S."/>
            <person name="Chintalapati S."/>
            <person name="Chintalapati V.R."/>
        </authorList>
    </citation>
    <scope>NUCLEOTIDE SEQUENCE [LARGE SCALE GENOMIC DNA]</scope>
    <source>
        <strain evidence="1 2">DSM 2131</strain>
    </source>
</reference>
<dbReference type="Proteomes" id="UP000241362">
    <property type="component" value="Unassembled WGS sequence"/>
</dbReference>